<dbReference type="InParanoid" id="V4RLF2"/>
<evidence type="ECO:0000313" key="1">
    <source>
        <dbReference type="EMBL" id="ESR35033.1"/>
    </source>
</evidence>
<dbReference type="Gramene" id="ESR35033">
    <property type="protein sequence ID" value="ESR35033"/>
    <property type="gene ID" value="CICLE_v10006388mg"/>
</dbReference>
<sequence>MVIPKMRFFYLHSLYYENVCDLLLIRASNNVMDIEAGPEGPLRIHHHKFSSSKYQHQQVTKKYHRSLC</sequence>
<keyword evidence="2" id="KW-1185">Reference proteome</keyword>
<reference evidence="1 2" key="1">
    <citation type="submission" date="2013-10" db="EMBL/GenBank/DDBJ databases">
        <authorList>
            <consortium name="International Citrus Genome Consortium"/>
            <person name="Jenkins J."/>
            <person name="Schmutz J."/>
            <person name="Prochnik S."/>
            <person name="Rokhsar D."/>
            <person name="Gmitter F."/>
            <person name="Ollitrault P."/>
            <person name="Machado M."/>
            <person name="Talon M."/>
            <person name="Wincker P."/>
            <person name="Jaillon O."/>
            <person name="Morgante M."/>
        </authorList>
    </citation>
    <scope>NUCLEOTIDE SEQUENCE</scope>
    <source>
        <strain evidence="2">cv. Clemenules</strain>
    </source>
</reference>
<dbReference type="EMBL" id="KI537036">
    <property type="protein sequence ID" value="ESR35033.1"/>
    <property type="molecule type" value="Genomic_DNA"/>
</dbReference>
<protein>
    <submittedName>
        <fullName evidence="1">Uncharacterized protein</fullName>
    </submittedName>
</protein>
<dbReference type="KEGG" id="cic:CICLE_v10006388mg"/>
<name>V4RLF2_CITCL</name>
<proteinExistence type="predicted"/>
<dbReference type="Proteomes" id="UP000030687">
    <property type="component" value="Unassembled WGS sequence"/>
</dbReference>
<gene>
    <name evidence="1" type="ORF">CICLE_v10006388mg</name>
</gene>
<organism evidence="1 2">
    <name type="scientific">Citrus clementina</name>
    <name type="common">Clementine</name>
    <name type="synonym">Citrus deliciosa x Citrus sinensis</name>
    <dbReference type="NCBI Taxonomy" id="85681"/>
    <lineage>
        <taxon>Eukaryota</taxon>
        <taxon>Viridiplantae</taxon>
        <taxon>Streptophyta</taxon>
        <taxon>Embryophyta</taxon>
        <taxon>Tracheophyta</taxon>
        <taxon>Spermatophyta</taxon>
        <taxon>Magnoliopsida</taxon>
        <taxon>eudicotyledons</taxon>
        <taxon>Gunneridae</taxon>
        <taxon>Pentapetalae</taxon>
        <taxon>rosids</taxon>
        <taxon>malvids</taxon>
        <taxon>Sapindales</taxon>
        <taxon>Rutaceae</taxon>
        <taxon>Aurantioideae</taxon>
        <taxon>Citrus</taxon>
    </lineage>
</organism>
<accession>V4RLF2</accession>
<evidence type="ECO:0000313" key="2">
    <source>
        <dbReference type="Proteomes" id="UP000030687"/>
    </source>
</evidence>
<dbReference type="AlphaFoldDB" id="V4RLF2"/>